<evidence type="ECO:0000313" key="1">
    <source>
        <dbReference type="EMBL" id="KAG9343705.1"/>
    </source>
</evidence>
<dbReference type="GO" id="GO:0000122">
    <property type="term" value="P:negative regulation of transcription by RNA polymerase II"/>
    <property type="evidence" value="ECO:0007669"/>
    <property type="project" value="TreeGrafter"/>
</dbReference>
<reference evidence="1" key="1">
    <citation type="thesis" date="2021" institute="BYU ScholarsArchive" country="Provo, UT, USA">
        <title>Applications of and Algorithms for Genome Assembly and Genomic Analyses with an Emphasis on Marine Teleosts.</title>
        <authorList>
            <person name="Pickett B.D."/>
        </authorList>
    </citation>
    <scope>NUCLEOTIDE SEQUENCE</scope>
    <source>
        <strain evidence="1">HI-2016</strain>
    </source>
</reference>
<accession>A0A8T2NTN0</accession>
<dbReference type="InterPro" id="IPR042796">
    <property type="entry name" value="CBX2"/>
</dbReference>
<dbReference type="PANTHER" id="PTHR46860">
    <property type="entry name" value="CHROMOBOX PROTEIN HOMOLOG 2"/>
    <property type="match status" value="1"/>
</dbReference>
<organism evidence="1 2">
    <name type="scientific">Albula glossodonta</name>
    <name type="common">roundjaw bonefish</name>
    <dbReference type="NCBI Taxonomy" id="121402"/>
    <lineage>
        <taxon>Eukaryota</taxon>
        <taxon>Metazoa</taxon>
        <taxon>Chordata</taxon>
        <taxon>Craniata</taxon>
        <taxon>Vertebrata</taxon>
        <taxon>Euteleostomi</taxon>
        <taxon>Actinopterygii</taxon>
        <taxon>Neopterygii</taxon>
        <taxon>Teleostei</taxon>
        <taxon>Albuliformes</taxon>
        <taxon>Albulidae</taxon>
        <taxon>Albula</taxon>
    </lineage>
</organism>
<evidence type="ECO:0000313" key="2">
    <source>
        <dbReference type="Proteomes" id="UP000824540"/>
    </source>
</evidence>
<dbReference type="GO" id="GO:0035102">
    <property type="term" value="C:PRC1 complex"/>
    <property type="evidence" value="ECO:0007669"/>
    <property type="project" value="InterPro"/>
</dbReference>
<dbReference type="GO" id="GO:0000792">
    <property type="term" value="C:heterochromatin"/>
    <property type="evidence" value="ECO:0007669"/>
    <property type="project" value="TreeGrafter"/>
</dbReference>
<sequence>MEELSAVGEQVFDAECILNKRLRKSSHIVAVNPPSMNILPVNQTRYSPPICTIHPPCVSDCFCPHSRQIEN</sequence>
<proteinExistence type="predicted"/>
<keyword evidence="2" id="KW-1185">Reference proteome</keyword>
<dbReference type="AlphaFoldDB" id="A0A8T2NTN0"/>
<dbReference type="Proteomes" id="UP000824540">
    <property type="component" value="Unassembled WGS sequence"/>
</dbReference>
<comment type="caution">
    <text evidence="1">The sequence shown here is derived from an EMBL/GenBank/DDBJ whole genome shotgun (WGS) entry which is preliminary data.</text>
</comment>
<name>A0A8T2NTN0_9TELE</name>
<protein>
    <submittedName>
        <fullName evidence="1">Uncharacterized protein</fullName>
    </submittedName>
</protein>
<dbReference type="EMBL" id="JAFBMS010000022">
    <property type="protein sequence ID" value="KAG9343705.1"/>
    <property type="molecule type" value="Genomic_DNA"/>
</dbReference>
<dbReference type="PANTHER" id="PTHR46860:SF1">
    <property type="entry name" value="CHROMOBOX PROTEIN HOMOLOG 2"/>
    <property type="match status" value="1"/>
</dbReference>
<gene>
    <name evidence="1" type="ORF">JZ751_013083</name>
</gene>